<organism evidence="1 2">
    <name type="scientific">Rhodanobacter panaciterrae</name>
    <dbReference type="NCBI Taxonomy" id="490572"/>
    <lineage>
        <taxon>Bacteria</taxon>
        <taxon>Pseudomonadati</taxon>
        <taxon>Pseudomonadota</taxon>
        <taxon>Gammaproteobacteria</taxon>
        <taxon>Lysobacterales</taxon>
        <taxon>Rhodanobacteraceae</taxon>
        <taxon>Rhodanobacter</taxon>
    </lineage>
</organism>
<evidence type="ECO:0000313" key="2">
    <source>
        <dbReference type="Proteomes" id="UP000621898"/>
    </source>
</evidence>
<dbReference type="Proteomes" id="UP000621898">
    <property type="component" value="Unassembled WGS sequence"/>
</dbReference>
<proteinExistence type="predicted"/>
<dbReference type="EMBL" id="BMXT01000001">
    <property type="protein sequence ID" value="GGY13771.1"/>
    <property type="molecule type" value="Genomic_DNA"/>
</dbReference>
<sequence>MSITVFEGYTVGKIERGIPFPNGSRRPLSIEQQRVLQMKEGDSFVLVVRFDGFSTDNARRLAQWARTKGIRIMQRKIDHDSVRIWRVGAMKSDTPDQPQK</sequence>
<gene>
    <name evidence="1" type="ORF">GCM10008098_00490</name>
</gene>
<name>A0ABQ2ZI14_9GAMM</name>
<comment type="caution">
    <text evidence="1">The sequence shown here is derived from an EMBL/GenBank/DDBJ whole genome shotgun (WGS) entry which is preliminary data.</text>
</comment>
<protein>
    <submittedName>
        <fullName evidence="1">Uncharacterized protein</fullName>
    </submittedName>
</protein>
<keyword evidence="2" id="KW-1185">Reference proteome</keyword>
<evidence type="ECO:0000313" key="1">
    <source>
        <dbReference type="EMBL" id="GGY13771.1"/>
    </source>
</evidence>
<accession>A0ABQ2ZI14</accession>
<dbReference type="RefSeq" id="WP_189439192.1">
    <property type="nucleotide sequence ID" value="NZ_BMXT01000001.1"/>
</dbReference>
<reference evidence="2" key="1">
    <citation type="journal article" date="2019" name="Int. J. Syst. Evol. Microbiol.">
        <title>The Global Catalogue of Microorganisms (GCM) 10K type strain sequencing project: providing services to taxonomists for standard genome sequencing and annotation.</title>
        <authorList>
            <consortium name="The Broad Institute Genomics Platform"/>
            <consortium name="The Broad Institute Genome Sequencing Center for Infectious Disease"/>
            <person name="Wu L."/>
            <person name="Ma J."/>
        </authorList>
    </citation>
    <scope>NUCLEOTIDE SEQUENCE [LARGE SCALE GENOMIC DNA]</scope>
    <source>
        <strain evidence="2">KCTC 22232</strain>
    </source>
</reference>